<dbReference type="NCBIfam" id="TIGR01730">
    <property type="entry name" value="RND_mfp"/>
    <property type="match status" value="1"/>
</dbReference>
<dbReference type="InterPro" id="IPR058624">
    <property type="entry name" value="MdtA-like_HH"/>
</dbReference>
<evidence type="ECO:0000256" key="3">
    <source>
        <dbReference type="SAM" id="Coils"/>
    </source>
</evidence>
<dbReference type="RefSeq" id="WP_183973300.1">
    <property type="nucleotide sequence ID" value="NZ_JACIBY010000004.1"/>
</dbReference>
<dbReference type="GO" id="GO:0046677">
    <property type="term" value="P:response to antibiotic"/>
    <property type="evidence" value="ECO:0007669"/>
    <property type="project" value="TreeGrafter"/>
</dbReference>
<dbReference type="Gene3D" id="2.40.50.100">
    <property type="match status" value="1"/>
</dbReference>
<dbReference type="GO" id="GO:0022857">
    <property type="term" value="F:transmembrane transporter activity"/>
    <property type="evidence" value="ECO:0007669"/>
    <property type="project" value="InterPro"/>
</dbReference>
<dbReference type="Proteomes" id="UP000541352">
    <property type="component" value="Unassembled WGS sequence"/>
</dbReference>
<protein>
    <submittedName>
        <fullName evidence="9">Membrane fusion protein (Multidrug efflux system)</fullName>
    </submittedName>
</protein>
<dbReference type="Pfam" id="PF25944">
    <property type="entry name" value="Beta-barrel_RND"/>
    <property type="match status" value="1"/>
</dbReference>
<dbReference type="EMBL" id="JACIBY010000004">
    <property type="protein sequence ID" value="MBB3838135.1"/>
    <property type="molecule type" value="Genomic_DNA"/>
</dbReference>
<dbReference type="GO" id="GO:0005886">
    <property type="term" value="C:plasma membrane"/>
    <property type="evidence" value="ECO:0007669"/>
    <property type="project" value="TreeGrafter"/>
</dbReference>
<comment type="caution">
    <text evidence="9">The sequence shown here is derived from an EMBL/GenBank/DDBJ whole genome shotgun (WGS) entry which is preliminary data.</text>
</comment>
<evidence type="ECO:0000259" key="6">
    <source>
        <dbReference type="Pfam" id="PF25917"/>
    </source>
</evidence>
<dbReference type="Gene3D" id="2.40.30.170">
    <property type="match status" value="1"/>
</dbReference>
<dbReference type="AlphaFoldDB" id="A0A7W5ZK63"/>
<proteinExistence type="inferred from homology"/>
<dbReference type="GO" id="GO:0030313">
    <property type="term" value="C:cell envelope"/>
    <property type="evidence" value="ECO:0007669"/>
    <property type="project" value="UniProtKB-SubCell"/>
</dbReference>
<evidence type="ECO:0000313" key="9">
    <source>
        <dbReference type="EMBL" id="MBB3838135.1"/>
    </source>
</evidence>
<organism evidence="9 10">
    <name type="scientific">Runella defluvii</name>
    <dbReference type="NCBI Taxonomy" id="370973"/>
    <lineage>
        <taxon>Bacteria</taxon>
        <taxon>Pseudomonadati</taxon>
        <taxon>Bacteroidota</taxon>
        <taxon>Cytophagia</taxon>
        <taxon>Cytophagales</taxon>
        <taxon>Spirosomataceae</taxon>
        <taxon>Runella</taxon>
    </lineage>
</organism>
<dbReference type="SUPFAM" id="SSF111369">
    <property type="entry name" value="HlyD-like secretion proteins"/>
    <property type="match status" value="1"/>
</dbReference>
<dbReference type="InterPro" id="IPR058626">
    <property type="entry name" value="MdtA-like_b-barrel"/>
</dbReference>
<feature type="coiled-coil region" evidence="3">
    <location>
        <begin position="135"/>
        <end position="162"/>
    </location>
</feature>
<dbReference type="InterPro" id="IPR058627">
    <property type="entry name" value="MdtA-like_C"/>
</dbReference>
<feature type="chain" id="PRO_5031164244" evidence="4">
    <location>
        <begin position="22"/>
        <end position="373"/>
    </location>
</feature>
<dbReference type="Pfam" id="PF25967">
    <property type="entry name" value="RND-MFP_C"/>
    <property type="match status" value="1"/>
</dbReference>
<dbReference type="Pfam" id="PF25917">
    <property type="entry name" value="BSH_RND"/>
    <property type="match status" value="1"/>
</dbReference>
<evidence type="ECO:0000256" key="1">
    <source>
        <dbReference type="ARBA" id="ARBA00004196"/>
    </source>
</evidence>
<gene>
    <name evidence="9" type="ORF">FHS57_002140</name>
</gene>
<reference evidence="9 10" key="1">
    <citation type="submission" date="2020-08" db="EMBL/GenBank/DDBJ databases">
        <title>Genomic Encyclopedia of Type Strains, Phase IV (KMG-IV): sequencing the most valuable type-strain genomes for metagenomic binning, comparative biology and taxonomic classification.</title>
        <authorList>
            <person name="Goeker M."/>
        </authorList>
    </citation>
    <scope>NUCLEOTIDE SEQUENCE [LARGE SCALE GENOMIC DNA]</scope>
    <source>
        <strain evidence="9 10">DSM 17976</strain>
    </source>
</reference>
<dbReference type="PANTHER" id="PTHR30158">
    <property type="entry name" value="ACRA/E-RELATED COMPONENT OF DRUG EFFLUX TRANSPORTER"/>
    <property type="match status" value="1"/>
</dbReference>
<feature type="domain" description="Multidrug resistance protein MdtA-like beta-barrel" evidence="7">
    <location>
        <begin position="202"/>
        <end position="282"/>
    </location>
</feature>
<dbReference type="Gene3D" id="1.10.287.470">
    <property type="entry name" value="Helix hairpin bin"/>
    <property type="match status" value="1"/>
</dbReference>
<evidence type="ECO:0000259" key="5">
    <source>
        <dbReference type="Pfam" id="PF25876"/>
    </source>
</evidence>
<sequence length="373" mass="41988">MRVPLILTSVIGLCISACSTADSNQTTTQEKYPVIQPITIDTVYHTDYVSDINSVKNVEIRARVKGYIESIHVDEGKTVRKGQVLFRISNQEYKGDLLRATAVLKSAIAEAKTAELDLLNVKKLVDKNVVSKTEYDMAKAKLDALNARIEEAESQEQSAKLKLSFSEIKAPFDGIINRIPNKIGSLIDEGTLLTTISDNQEVYAYFNVSEKEYLEFATNNKQTDHRTEVELILANSEGHPHKGYVETIEGEFDNATGSIAFRARFPNPERILKHGSSGKVRVLRKVKNALVIPQKSTFEIQDKIYVYVVDNQNKVQMRSFVPKLRMPHLYVLESGISPNDKIIYEGLQDMRVGMSIKPEMKSFATIRSQLTQQ</sequence>
<feature type="domain" description="Multidrug resistance protein MdtA-like C-terminal permuted SH3" evidence="8">
    <location>
        <begin position="288"/>
        <end position="348"/>
    </location>
</feature>
<keyword evidence="10" id="KW-1185">Reference proteome</keyword>
<evidence type="ECO:0000259" key="8">
    <source>
        <dbReference type="Pfam" id="PF25967"/>
    </source>
</evidence>
<dbReference type="PANTHER" id="PTHR30158:SF23">
    <property type="entry name" value="MULTIDRUG RESISTANCE PROTEIN MEXA"/>
    <property type="match status" value="1"/>
</dbReference>
<accession>A0A7W5ZK63</accession>
<keyword evidence="4" id="KW-0732">Signal</keyword>
<feature type="signal peptide" evidence="4">
    <location>
        <begin position="1"/>
        <end position="21"/>
    </location>
</feature>
<feature type="domain" description="Multidrug resistance protein MdtA-like barrel-sandwich hybrid" evidence="6">
    <location>
        <begin position="57"/>
        <end position="193"/>
    </location>
</feature>
<comment type="subcellular location">
    <subcellularLocation>
        <location evidence="1">Cell envelope</location>
    </subcellularLocation>
</comment>
<evidence type="ECO:0000313" key="10">
    <source>
        <dbReference type="Proteomes" id="UP000541352"/>
    </source>
</evidence>
<dbReference type="Pfam" id="PF25876">
    <property type="entry name" value="HH_MFP_RND"/>
    <property type="match status" value="1"/>
</dbReference>
<dbReference type="InterPro" id="IPR006143">
    <property type="entry name" value="RND_pump_MFP"/>
</dbReference>
<evidence type="ECO:0000259" key="7">
    <source>
        <dbReference type="Pfam" id="PF25944"/>
    </source>
</evidence>
<dbReference type="InterPro" id="IPR058625">
    <property type="entry name" value="MdtA-like_BSH"/>
</dbReference>
<dbReference type="Gene3D" id="2.40.420.20">
    <property type="match status" value="1"/>
</dbReference>
<comment type="similarity">
    <text evidence="2">Belongs to the membrane fusion protein (MFP) (TC 8.A.1) family.</text>
</comment>
<evidence type="ECO:0000256" key="2">
    <source>
        <dbReference type="ARBA" id="ARBA00009477"/>
    </source>
</evidence>
<feature type="domain" description="Multidrug resistance protein MdtA-like alpha-helical hairpin" evidence="5">
    <location>
        <begin position="97"/>
        <end position="166"/>
    </location>
</feature>
<evidence type="ECO:0000256" key="4">
    <source>
        <dbReference type="SAM" id="SignalP"/>
    </source>
</evidence>
<name>A0A7W5ZK63_9BACT</name>
<keyword evidence="3" id="KW-0175">Coiled coil</keyword>